<dbReference type="Gene3D" id="2.60.120.200">
    <property type="match status" value="1"/>
</dbReference>
<dbReference type="RefSeq" id="WP_378516691.1">
    <property type="nucleotide sequence ID" value="NZ_JBHLXH010000001.1"/>
</dbReference>
<feature type="chain" id="PRO_5047263040" evidence="1">
    <location>
        <begin position="24"/>
        <end position="249"/>
    </location>
</feature>
<reference evidence="3 4" key="1">
    <citation type="submission" date="2024-09" db="EMBL/GenBank/DDBJ databases">
        <authorList>
            <person name="Sun Q."/>
            <person name="Mori K."/>
        </authorList>
    </citation>
    <scope>NUCLEOTIDE SEQUENCE [LARGE SCALE GENOMIC DNA]</scope>
    <source>
        <strain evidence="3 4">CCM 8654</strain>
    </source>
</reference>
<comment type="caution">
    <text evidence="3">The sequence shown here is derived from an EMBL/GenBank/DDBJ whole genome shotgun (WGS) entry which is preliminary data.</text>
</comment>
<dbReference type="InterPro" id="IPR001791">
    <property type="entry name" value="Laminin_G"/>
</dbReference>
<evidence type="ECO:0000256" key="1">
    <source>
        <dbReference type="SAM" id="SignalP"/>
    </source>
</evidence>
<keyword evidence="4" id="KW-1185">Reference proteome</keyword>
<proteinExistence type="predicted"/>
<evidence type="ECO:0000259" key="2">
    <source>
        <dbReference type="PROSITE" id="PS50025"/>
    </source>
</evidence>
<organism evidence="3 4">
    <name type="scientific">Nocardioides zeicaulis</name>
    <dbReference type="NCBI Taxonomy" id="1776857"/>
    <lineage>
        <taxon>Bacteria</taxon>
        <taxon>Bacillati</taxon>
        <taxon>Actinomycetota</taxon>
        <taxon>Actinomycetes</taxon>
        <taxon>Propionibacteriales</taxon>
        <taxon>Nocardioidaceae</taxon>
        <taxon>Nocardioides</taxon>
    </lineage>
</organism>
<dbReference type="CDD" id="cd00110">
    <property type="entry name" value="LamG"/>
    <property type="match status" value="1"/>
</dbReference>
<accession>A0ABV6DW67</accession>
<protein>
    <submittedName>
        <fullName evidence="3">Laminin G domain-containing protein</fullName>
    </submittedName>
</protein>
<name>A0ABV6DW67_9ACTN</name>
<dbReference type="Pfam" id="PF02210">
    <property type="entry name" value="Laminin_G_2"/>
    <property type="match status" value="1"/>
</dbReference>
<evidence type="ECO:0000313" key="3">
    <source>
        <dbReference type="EMBL" id="MFC0220977.1"/>
    </source>
</evidence>
<dbReference type="InterPro" id="IPR013320">
    <property type="entry name" value="ConA-like_dom_sf"/>
</dbReference>
<keyword evidence="1" id="KW-0732">Signal</keyword>
<sequence length="249" mass="25824">MRRTGPALGAVAAAAALGGLVLTAPTASGVGAVASARAAPVTVLALELDEPAGATTAADSSGMGHDGAIGSHVRMNGSYADWDRHPPDAGIYYGAAHLIMVPDAADGSLDPGSGNFSVEIRYRTTDKFGNVIQKGQAKDAGGQVKFQQPKGVISCMFKSPSGQAAIGSKTPLNDGQWHVVRCDRTSSDVTMYVDGVLRNRIRKPTGTIDNKKPWTLGGKFDCDTSDPTVGADSCDYFPGDIDYVHITKG</sequence>
<dbReference type="SUPFAM" id="SSF49899">
    <property type="entry name" value="Concanavalin A-like lectins/glucanases"/>
    <property type="match status" value="1"/>
</dbReference>
<feature type="domain" description="Laminin G" evidence="2">
    <location>
        <begin position="88"/>
        <end position="249"/>
    </location>
</feature>
<evidence type="ECO:0000313" key="4">
    <source>
        <dbReference type="Proteomes" id="UP001589698"/>
    </source>
</evidence>
<dbReference type="PROSITE" id="PS50025">
    <property type="entry name" value="LAM_G_DOMAIN"/>
    <property type="match status" value="1"/>
</dbReference>
<feature type="signal peptide" evidence="1">
    <location>
        <begin position="1"/>
        <end position="23"/>
    </location>
</feature>
<gene>
    <name evidence="3" type="ORF">ACFFJG_00685</name>
</gene>
<dbReference type="Proteomes" id="UP001589698">
    <property type="component" value="Unassembled WGS sequence"/>
</dbReference>
<dbReference type="EMBL" id="JBHLXH010000001">
    <property type="protein sequence ID" value="MFC0220977.1"/>
    <property type="molecule type" value="Genomic_DNA"/>
</dbReference>